<organism evidence="1">
    <name type="scientific">Hemiselmis andersenii</name>
    <name type="common">Cryptophyte alga</name>
    <dbReference type="NCBI Taxonomy" id="464988"/>
    <lineage>
        <taxon>Eukaryota</taxon>
        <taxon>Cryptophyceae</taxon>
        <taxon>Cryptomonadales</taxon>
        <taxon>Hemiselmidaceae</taxon>
        <taxon>Hemiselmis</taxon>
    </lineage>
</organism>
<gene>
    <name evidence="1" type="ORF">HAND1043_LOCUS16093</name>
</gene>
<accession>A0A6T8MQ18</accession>
<dbReference type="AlphaFoldDB" id="A0A6T8MQ18"/>
<evidence type="ECO:0000313" key="1">
    <source>
        <dbReference type="EMBL" id="CAD8749596.1"/>
    </source>
</evidence>
<name>A0A6T8MQ18_HEMAN</name>
<proteinExistence type="predicted"/>
<protein>
    <submittedName>
        <fullName evidence="1">Uncharacterized protein</fullName>
    </submittedName>
</protein>
<reference evidence="1" key="1">
    <citation type="submission" date="2021-01" db="EMBL/GenBank/DDBJ databases">
        <authorList>
            <person name="Corre E."/>
            <person name="Pelletier E."/>
            <person name="Niang G."/>
            <person name="Scheremetjew M."/>
            <person name="Finn R."/>
            <person name="Kale V."/>
            <person name="Holt S."/>
            <person name="Cochrane G."/>
            <person name="Meng A."/>
            <person name="Brown T."/>
            <person name="Cohen L."/>
        </authorList>
    </citation>
    <scope>NUCLEOTIDE SEQUENCE</scope>
    <source>
        <strain evidence="1">CCMP441</strain>
    </source>
</reference>
<dbReference type="EMBL" id="HBFK01026383">
    <property type="protein sequence ID" value="CAD8749596.1"/>
    <property type="molecule type" value="Transcribed_RNA"/>
</dbReference>
<sequence>MIHAPKPVTIKLVSEADDKDDEDVVRTIAVTSQAHLKELMGGPGGRGLFTLSDQTTLVSELGQLEEGETYYVDHPMLDARRGDRSWRQKEDRAVEDEVTKCVIQEAGERHSGLTIRYGLRDVYRQDCRDRMQEWDGVVANGKVLFLLEVKHGVEAKHLELVKKKKRDFDSARDQGQLPEFKNFDTVFVAVGGTDFSSDLQDECMREGFLVISPSGGRYSMQWNSKLLE</sequence>